<feature type="domain" description="AP2/ERF" evidence="8">
    <location>
        <begin position="24"/>
        <end position="82"/>
    </location>
</feature>
<dbReference type="EMBL" id="JAKUCV010001402">
    <property type="protein sequence ID" value="KAJ4846567.1"/>
    <property type="molecule type" value="Genomic_DNA"/>
</dbReference>
<evidence type="ECO:0000256" key="7">
    <source>
        <dbReference type="SAM" id="MobiDB-lite"/>
    </source>
</evidence>
<dbReference type="InterPro" id="IPR016177">
    <property type="entry name" value="DNA-bd_dom_sf"/>
</dbReference>
<name>A0A9Q0GB39_9ROSI</name>
<comment type="caution">
    <text evidence="9">The sequence shown here is derived from an EMBL/GenBank/DDBJ whole genome shotgun (WGS) entry which is preliminary data.</text>
</comment>
<evidence type="ECO:0000313" key="10">
    <source>
        <dbReference type="Proteomes" id="UP001141552"/>
    </source>
</evidence>
<dbReference type="PANTHER" id="PTHR31190">
    <property type="entry name" value="DNA-BINDING DOMAIN"/>
    <property type="match status" value="1"/>
</dbReference>
<accession>A0A9Q0GB39</accession>
<dbReference type="AlphaFoldDB" id="A0A9Q0GB39"/>
<sequence length="113" mass="12361">RVSVNALETKTPARSYAAQPKAKSYKGVRRRPCGTFAAEIRNPKKKGSRIWLGTYNNPEGAALAYDLAAFKIRGAKAKLNFPHLVGSNTHKSWRKPGLPQRSSSSSFSSEVGE</sequence>
<dbReference type="InterPro" id="IPR001471">
    <property type="entry name" value="AP2/ERF_dom"/>
</dbReference>
<dbReference type="FunFam" id="3.30.730.10:FF:000001">
    <property type="entry name" value="Ethylene-responsive transcription factor 2"/>
    <property type="match status" value="1"/>
</dbReference>
<dbReference type="GO" id="GO:0009873">
    <property type="term" value="P:ethylene-activated signaling pathway"/>
    <property type="evidence" value="ECO:0007669"/>
    <property type="project" value="InterPro"/>
</dbReference>
<evidence type="ECO:0000256" key="4">
    <source>
        <dbReference type="ARBA" id="ARBA00023163"/>
    </source>
</evidence>
<dbReference type="PROSITE" id="PS51032">
    <property type="entry name" value="AP2_ERF"/>
    <property type="match status" value="1"/>
</dbReference>
<dbReference type="InterPro" id="IPR036955">
    <property type="entry name" value="AP2/ERF_dom_sf"/>
</dbReference>
<dbReference type="InterPro" id="IPR044808">
    <property type="entry name" value="ERF_plant"/>
</dbReference>
<evidence type="ECO:0000256" key="1">
    <source>
        <dbReference type="ARBA" id="ARBA00004123"/>
    </source>
</evidence>
<keyword evidence="2" id="KW-0805">Transcription regulation</keyword>
<reference evidence="9" key="1">
    <citation type="submission" date="2022-02" db="EMBL/GenBank/DDBJ databases">
        <authorList>
            <person name="Henning P.M."/>
            <person name="McCubbin A.G."/>
            <person name="Shore J.S."/>
        </authorList>
    </citation>
    <scope>NUCLEOTIDE SEQUENCE</scope>
    <source>
        <strain evidence="9">F60SS</strain>
        <tissue evidence="9">Leaves</tissue>
    </source>
</reference>
<dbReference type="CDD" id="cd00018">
    <property type="entry name" value="AP2"/>
    <property type="match status" value="1"/>
</dbReference>
<evidence type="ECO:0000256" key="2">
    <source>
        <dbReference type="ARBA" id="ARBA00023015"/>
    </source>
</evidence>
<evidence type="ECO:0000256" key="5">
    <source>
        <dbReference type="ARBA" id="ARBA00023242"/>
    </source>
</evidence>
<keyword evidence="5" id="KW-0539">Nucleus</keyword>
<reference evidence="9" key="2">
    <citation type="journal article" date="2023" name="Plants (Basel)">
        <title>Annotation of the Turnera subulata (Passifloraceae) Draft Genome Reveals the S-Locus Evolved after the Divergence of Turneroideae from Passifloroideae in a Stepwise Manner.</title>
        <authorList>
            <person name="Henning P.M."/>
            <person name="Roalson E.H."/>
            <person name="Mir W."/>
            <person name="McCubbin A.G."/>
            <person name="Shore J.S."/>
        </authorList>
    </citation>
    <scope>NUCLEOTIDE SEQUENCE</scope>
    <source>
        <strain evidence="9">F60SS</strain>
    </source>
</reference>
<dbReference type="Pfam" id="PF00847">
    <property type="entry name" value="AP2"/>
    <property type="match status" value="1"/>
</dbReference>
<evidence type="ECO:0000259" key="8">
    <source>
        <dbReference type="PROSITE" id="PS51032"/>
    </source>
</evidence>
<dbReference type="Proteomes" id="UP001141552">
    <property type="component" value="Unassembled WGS sequence"/>
</dbReference>
<feature type="non-terminal residue" evidence="9">
    <location>
        <position position="1"/>
    </location>
</feature>
<keyword evidence="3" id="KW-0238">DNA-binding</keyword>
<dbReference type="OrthoDB" id="552345at2759"/>
<dbReference type="SMART" id="SM00380">
    <property type="entry name" value="AP2"/>
    <property type="match status" value="1"/>
</dbReference>
<dbReference type="GO" id="GO:0005634">
    <property type="term" value="C:nucleus"/>
    <property type="evidence" value="ECO:0007669"/>
    <property type="project" value="UniProtKB-SubCell"/>
</dbReference>
<keyword evidence="4" id="KW-0804">Transcription</keyword>
<gene>
    <name evidence="9" type="ORF">Tsubulata_049196</name>
</gene>
<feature type="compositionally biased region" description="Low complexity" evidence="7">
    <location>
        <begin position="102"/>
        <end position="113"/>
    </location>
</feature>
<dbReference type="GO" id="GO:0003677">
    <property type="term" value="F:DNA binding"/>
    <property type="evidence" value="ECO:0007669"/>
    <property type="project" value="UniProtKB-KW"/>
</dbReference>
<dbReference type="Gene3D" id="3.30.730.10">
    <property type="entry name" value="AP2/ERF domain"/>
    <property type="match status" value="1"/>
</dbReference>
<feature type="region of interest" description="Disordered" evidence="7">
    <location>
        <begin position="85"/>
        <end position="113"/>
    </location>
</feature>
<comment type="subcellular location">
    <subcellularLocation>
        <location evidence="1">Nucleus</location>
    </subcellularLocation>
</comment>
<evidence type="ECO:0000256" key="3">
    <source>
        <dbReference type="ARBA" id="ARBA00023125"/>
    </source>
</evidence>
<dbReference type="PRINTS" id="PR00367">
    <property type="entry name" value="ETHRSPELEMNT"/>
</dbReference>
<evidence type="ECO:0000256" key="6">
    <source>
        <dbReference type="ARBA" id="ARBA00024343"/>
    </source>
</evidence>
<organism evidence="9 10">
    <name type="scientific">Turnera subulata</name>
    <dbReference type="NCBI Taxonomy" id="218843"/>
    <lineage>
        <taxon>Eukaryota</taxon>
        <taxon>Viridiplantae</taxon>
        <taxon>Streptophyta</taxon>
        <taxon>Embryophyta</taxon>
        <taxon>Tracheophyta</taxon>
        <taxon>Spermatophyta</taxon>
        <taxon>Magnoliopsida</taxon>
        <taxon>eudicotyledons</taxon>
        <taxon>Gunneridae</taxon>
        <taxon>Pentapetalae</taxon>
        <taxon>rosids</taxon>
        <taxon>fabids</taxon>
        <taxon>Malpighiales</taxon>
        <taxon>Passifloraceae</taxon>
        <taxon>Turnera</taxon>
    </lineage>
</organism>
<evidence type="ECO:0000313" key="9">
    <source>
        <dbReference type="EMBL" id="KAJ4846567.1"/>
    </source>
</evidence>
<dbReference type="PANTHER" id="PTHR31190:SF287">
    <property type="entry name" value="DEVELOPMENT RELATED ERF PROTEIN"/>
    <property type="match status" value="1"/>
</dbReference>
<protein>
    <recommendedName>
        <fullName evidence="8">AP2/ERF domain-containing protein</fullName>
    </recommendedName>
</protein>
<comment type="similarity">
    <text evidence="6">Belongs to the AP2/ERF transcription factor family. ERF subfamily.</text>
</comment>
<proteinExistence type="inferred from homology"/>
<keyword evidence="10" id="KW-1185">Reference proteome</keyword>
<dbReference type="SUPFAM" id="SSF54171">
    <property type="entry name" value="DNA-binding domain"/>
    <property type="match status" value="1"/>
</dbReference>
<dbReference type="GO" id="GO:0003700">
    <property type="term" value="F:DNA-binding transcription factor activity"/>
    <property type="evidence" value="ECO:0007669"/>
    <property type="project" value="InterPro"/>
</dbReference>